<keyword evidence="5" id="KW-1185">Reference proteome</keyword>
<dbReference type="InterPro" id="IPR013154">
    <property type="entry name" value="ADH-like_N"/>
</dbReference>
<dbReference type="GO" id="GO:0070402">
    <property type="term" value="F:NADPH binding"/>
    <property type="evidence" value="ECO:0007669"/>
    <property type="project" value="TreeGrafter"/>
</dbReference>
<accession>A0A6G1I1G3</accession>
<dbReference type="PANTHER" id="PTHR48106:SF18">
    <property type="entry name" value="QUINONE OXIDOREDUCTASE PIG3"/>
    <property type="match status" value="1"/>
</dbReference>
<reference evidence="4" key="1">
    <citation type="journal article" date="2020" name="Stud. Mycol.">
        <title>101 Dothideomycetes genomes: a test case for predicting lifestyles and emergence of pathogens.</title>
        <authorList>
            <person name="Haridas S."/>
            <person name="Albert R."/>
            <person name="Binder M."/>
            <person name="Bloem J."/>
            <person name="Labutti K."/>
            <person name="Salamov A."/>
            <person name="Andreopoulos B."/>
            <person name="Baker S."/>
            <person name="Barry K."/>
            <person name="Bills G."/>
            <person name="Bluhm B."/>
            <person name="Cannon C."/>
            <person name="Castanera R."/>
            <person name="Culley D."/>
            <person name="Daum C."/>
            <person name="Ezra D."/>
            <person name="Gonzalez J."/>
            <person name="Henrissat B."/>
            <person name="Kuo A."/>
            <person name="Liang C."/>
            <person name="Lipzen A."/>
            <person name="Lutzoni F."/>
            <person name="Magnuson J."/>
            <person name="Mondo S."/>
            <person name="Nolan M."/>
            <person name="Ohm R."/>
            <person name="Pangilinan J."/>
            <person name="Park H.-J."/>
            <person name="Ramirez L."/>
            <person name="Alfaro M."/>
            <person name="Sun H."/>
            <person name="Tritt A."/>
            <person name="Yoshinaga Y."/>
            <person name="Zwiers L.-H."/>
            <person name="Turgeon B."/>
            <person name="Goodwin S."/>
            <person name="Spatafora J."/>
            <person name="Crous P."/>
            <person name="Grigoriev I."/>
        </authorList>
    </citation>
    <scope>NUCLEOTIDE SEQUENCE</scope>
    <source>
        <strain evidence="4">CBS 262.69</strain>
    </source>
</reference>
<name>A0A6G1I1G3_9PEZI</name>
<dbReference type="InterPro" id="IPR020843">
    <property type="entry name" value="ER"/>
</dbReference>
<dbReference type="InterPro" id="IPR013149">
    <property type="entry name" value="ADH-like_C"/>
</dbReference>
<evidence type="ECO:0000313" key="5">
    <source>
        <dbReference type="Proteomes" id="UP000799640"/>
    </source>
</evidence>
<dbReference type="InterPro" id="IPR014189">
    <property type="entry name" value="Quinone_OxRdtase_PIG3"/>
</dbReference>
<keyword evidence="1" id="KW-0521">NADP</keyword>
<evidence type="ECO:0000259" key="3">
    <source>
        <dbReference type="SMART" id="SM00829"/>
    </source>
</evidence>
<dbReference type="AlphaFoldDB" id="A0A6G1I1G3"/>
<dbReference type="InterPro" id="IPR011032">
    <property type="entry name" value="GroES-like_sf"/>
</dbReference>
<dbReference type="CDD" id="cd05276">
    <property type="entry name" value="p53_inducible_oxidoreductase"/>
    <property type="match status" value="1"/>
</dbReference>
<dbReference type="PANTHER" id="PTHR48106">
    <property type="entry name" value="QUINONE OXIDOREDUCTASE PIG3-RELATED"/>
    <property type="match status" value="1"/>
</dbReference>
<feature type="domain" description="Enoyl reductase (ER)" evidence="3">
    <location>
        <begin position="16"/>
        <end position="334"/>
    </location>
</feature>
<dbReference type="SUPFAM" id="SSF50129">
    <property type="entry name" value="GroES-like"/>
    <property type="match status" value="1"/>
</dbReference>
<dbReference type="SUPFAM" id="SSF51735">
    <property type="entry name" value="NAD(P)-binding Rossmann-fold domains"/>
    <property type="match status" value="1"/>
</dbReference>
<sequence length="337" mass="35714">MTSKTMRAVDIKNGAGPASALFINDATPLPTRGPSQALVRIRAFGLNRMDLLQRLGYYPVPAGASKVLGVEFSGEIAELGEKAEGGFAVGDAVFGLAYGGAYAEYIAVDTAMLLHKPEGMSYEEAAGIPETWITALQALFLVGGFAEGKSVLWHAGASGVSIAGQQLARAGGASAVYATTRQAEKAAFCRDVLKADGAVDTSATPAWDDEILGMTGGRGVDIVIDYVGAPYFQQNLNVLAMDGVCVTLGALGGTKLPDGVDISGFVRRRITVRGSTLRSRSVEYQRTLRDMLAERLPGFGSTFKMHVDRVMPWTEIVAAHEAMERNETKGKIICTVD</sequence>
<organism evidence="4 5">
    <name type="scientific">Trichodelitschia bisporula</name>
    <dbReference type="NCBI Taxonomy" id="703511"/>
    <lineage>
        <taxon>Eukaryota</taxon>
        <taxon>Fungi</taxon>
        <taxon>Dikarya</taxon>
        <taxon>Ascomycota</taxon>
        <taxon>Pezizomycotina</taxon>
        <taxon>Dothideomycetes</taxon>
        <taxon>Dothideomycetes incertae sedis</taxon>
        <taxon>Phaeotrichales</taxon>
        <taxon>Phaeotrichaceae</taxon>
        <taxon>Trichodelitschia</taxon>
    </lineage>
</organism>
<dbReference type="OrthoDB" id="203908at2759"/>
<proteinExistence type="predicted"/>
<dbReference type="Gene3D" id="3.90.180.10">
    <property type="entry name" value="Medium-chain alcohol dehydrogenases, catalytic domain"/>
    <property type="match status" value="1"/>
</dbReference>
<gene>
    <name evidence="4" type="ORF">EJ06DRAFT_490372</name>
</gene>
<dbReference type="SMART" id="SM00829">
    <property type="entry name" value="PKS_ER"/>
    <property type="match status" value="1"/>
</dbReference>
<dbReference type="Proteomes" id="UP000799640">
    <property type="component" value="Unassembled WGS sequence"/>
</dbReference>
<evidence type="ECO:0000313" key="4">
    <source>
        <dbReference type="EMBL" id="KAF2402153.1"/>
    </source>
</evidence>
<protein>
    <submittedName>
        <fullName evidence="4">GroES-like protein</fullName>
    </submittedName>
</protein>
<dbReference type="Pfam" id="PF00107">
    <property type="entry name" value="ADH_zinc_N"/>
    <property type="match status" value="1"/>
</dbReference>
<evidence type="ECO:0000256" key="2">
    <source>
        <dbReference type="ARBA" id="ARBA00023002"/>
    </source>
</evidence>
<dbReference type="InterPro" id="IPR036291">
    <property type="entry name" value="NAD(P)-bd_dom_sf"/>
</dbReference>
<keyword evidence="2" id="KW-0560">Oxidoreductase</keyword>
<dbReference type="Gene3D" id="3.40.50.720">
    <property type="entry name" value="NAD(P)-binding Rossmann-like Domain"/>
    <property type="match status" value="1"/>
</dbReference>
<dbReference type="GO" id="GO:0016651">
    <property type="term" value="F:oxidoreductase activity, acting on NAD(P)H"/>
    <property type="evidence" value="ECO:0007669"/>
    <property type="project" value="TreeGrafter"/>
</dbReference>
<dbReference type="EMBL" id="ML996691">
    <property type="protein sequence ID" value="KAF2402153.1"/>
    <property type="molecule type" value="Genomic_DNA"/>
</dbReference>
<evidence type="ECO:0000256" key="1">
    <source>
        <dbReference type="ARBA" id="ARBA00022857"/>
    </source>
</evidence>
<dbReference type="Pfam" id="PF08240">
    <property type="entry name" value="ADH_N"/>
    <property type="match status" value="1"/>
</dbReference>